<comment type="catalytic activity">
    <reaction evidence="9 10">
        <text>propanoyl-CoA + phosphate = propanoyl phosphate + CoA</text>
        <dbReference type="Rhea" id="RHEA:28046"/>
        <dbReference type="ChEBI" id="CHEBI:43474"/>
        <dbReference type="ChEBI" id="CHEBI:57287"/>
        <dbReference type="ChEBI" id="CHEBI:57392"/>
        <dbReference type="ChEBI" id="CHEBI:58933"/>
        <dbReference type="EC" id="2.3.1.222"/>
    </reaction>
</comment>
<gene>
    <name evidence="11" type="primary">pduL</name>
    <name evidence="11" type="ORF">GOM49_04020</name>
</gene>
<evidence type="ECO:0000256" key="1">
    <source>
        <dbReference type="ARBA" id="ARBA00001947"/>
    </source>
</evidence>
<keyword evidence="6" id="KW-0479">Metal-binding</keyword>
<proteinExistence type="inferred from homology"/>
<evidence type="ECO:0000256" key="4">
    <source>
        <dbReference type="ARBA" id="ARBA00020837"/>
    </source>
</evidence>
<evidence type="ECO:0000256" key="2">
    <source>
        <dbReference type="ARBA" id="ARBA00007342"/>
    </source>
</evidence>
<evidence type="ECO:0000256" key="6">
    <source>
        <dbReference type="ARBA" id="ARBA00022723"/>
    </source>
</evidence>
<evidence type="ECO:0000256" key="8">
    <source>
        <dbReference type="ARBA" id="ARBA00023315"/>
    </source>
</evidence>
<dbReference type="Proteomes" id="UP000422764">
    <property type="component" value="Chromosome"/>
</dbReference>
<dbReference type="PANTHER" id="PTHR39453:SF1">
    <property type="entry name" value="PHOSPHATE PROPANOYLTRANSFERASE"/>
    <property type="match status" value="1"/>
</dbReference>
<dbReference type="EC" id="2.3.1.222" evidence="3 10"/>
<comment type="function">
    <text evidence="10">Involved in 1,2-propanediol (1,2-PD) degradation by catalyzing the conversion of propanoyl-CoA to propanoyl-phosphate.</text>
</comment>
<evidence type="ECO:0000256" key="10">
    <source>
        <dbReference type="PIRNR" id="PIRNR010130"/>
    </source>
</evidence>
<dbReference type="EMBL" id="CP046522">
    <property type="protein sequence ID" value="QGU94381.1"/>
    <property type="molecule type" value="Genomic_DNA"/>
</dbReference>
<reference evidence="11 12" key="1">
    <citation type="submission" date="2019-12" db="EMBL/GenBank/DDBJ databases">
        <title>Genome sequenceing of Clostridium bovifaecis.</title>
        <authorList>
            <person name="Yao Y."/>
        </authorList>
    </citation>
    <scope>NUCLEOTIDE SEQUENCE [LARGE SCALE GENOMIC DNA]</scope>
    <source>
        <strain evidence="11 12">BXX</strain>
    </source>
</reference>
<dbReference type="PANTHER" id="PTHR39453">
    <property type="entry name" value="PHOSPHATE PROPANOYLTRANSFERASE"/>
    <property type="match status" value="1"/>
</dbReference>
<keyword evidence="12" id="KW-1185">Reference proteome</keyword>
<name>A0A6I6EW33_9CLOT</name>
<comment type="pathway">
    <text evidence="10">Polyol metabolism; 1,2-propanediol degradation.</text>
</comment>
<dbReference type="GO" id="GO:0046872">
    <property type="term" value="F:metal ion binding"/>
    <property type="evidence" value="ECO:0007669"/>
    <property type="project" value="UniProtKB-KW"/>
</dbReference>
<sequence length="220" mass="24093">MNILEQKDLINCITELVVNEMAAHGIGIETKRSLVPVSISARHLHLNKEDLEVLFGSNHGLTKVKNISQPGQFAAEEKVTLVGPKGEIKNVRVLGPLRKETQVEISTTDARALGIKPVIRESANLKETPGLTLVGPKGILTLDKGCIVAERHIHMTPIDGLNYDVTDGERVSVKIKGHRGGIMDNVVVRIREDYTLDMHIDVDEANAFGISNGDMVEIVR</sequence>
<dbReference type="GO" id="GO:0051144">
    <property type="term" value="P:1,2-propanediol catabolic process"/>
    <property type="evidence" value="ECO:0007669"/>
    <property type="project" value="UniProtKB-UniPathway"/>
</dbReference>
<evidence type="ECO:0000313" key="11">
    <source>
        <dbReference type="EMBL" id="QGU94381.1"/>
    </source>
</evidence>
<evidence type="ECO:0000256" key="3">
    <source>
        <dbReference type="ARBA" id="ARBA00012206"/>
    </source>
</evidence>
<protein>
    <recommendedName>
        <fullName evidence="4 10">Phosphate propanoyltransferase</fullName>
        <ecNumber evidence="3 10">2.3.1.222</ecNumber>
    </recommendedName>
</protein>
<dbReference type="UniPathway" id="UPA00621"/>
<keyword evidence="8 10" id="KW-0012">Acyltransferase</keyword>
<dbReference type="InterPro" id="IPR008300">
    <property type="entry name" value="PTAC"/>
</dbReference>
<accession>A0A6I6EW33</accession>
<comment type="similarity">
    <text evidence="2 10">Belongs to the PduL family.</text>
</comment>
<comment type="cofactor">
    <cofactor evidence="1">
        <name>Zn(2+)</name>
        <dbReference type="ChEBI" id="CHEBI:29105"/>
    </cofactor>
</comment>
<dbReference type="PIRSF" id="PIRSF010130">
    <property type="entry name" value="PduL"/>
    <property type="match status" value="1"/>
</dbReference>
<evidence type="ECO:0000256" key="7">
    <source>
        <dbReference type="ARBA" id="ARBA00022833"/>
    </source>
</evidence>
<keyword evidence="5 10" id="KW-0808">Transferase</keyword>
<evidence type="ECO:0000256" key="9">
    <source>
        <dbReference type="ARBA" id="ARBA00047589"/>
    </source>
</evidence>
<keyword evidence="7" id="KW-0862">Zinc</keyword>
<evidence type="ECO:0000256" key="5">
    <source>
        <dbReference type="ARBA" id="ARBA00022679"/>
    </source>
</evidence>
<dbReference type="GO" id="GO:0016747">
    <property type="term" value="F:acyltransferase activity, transferring groups other than amino-acyl groups"/>
    <property type="evidence" value="ECO:0007669"/>
    <property type="project" value="InterPro"/>
</dbReference>
<dbReference type="AlphaFoldDB" id="A0A6I6EW33"/>
<dbReference type="Pfam" id="PF06130">
    <property type="entry name" value="PTAC"/>
    <property type="match status" value="1"/>
</dbReference>
<dbReference type="NCBIfam" id="NF011652">
    <property type="entry name" value="PRK15070.1"/>
    <property type="match status" value="1"/>
</dbReference>
<evidence type="ECO:0000313" key="12">
    <source>
        <dbReference type="Proteomes" id="UP000422764"/>
    </source>
</evidence>
<organism evidence="11 12">
    <name type="scientific">Clostridium bovifaecis</name>
    <dbReference type="NCBI Taxonomy" id="2184719"/>
    <lineage>
        <taxon>Bacteria</taxon>
        <taxon>Bacillati</taxon>
        <taxon>Bacillota</taxon>
        <taxon>Clostridia</taxon>
        <taxon>Eubacteriales</taxon>
        <taxon>Clostridiaceae</taxon>
        <taxon>Clostridium</taxon>
    </lineage>
</organism>